<feature type="region of interest" description="Disordered" evidence="1">
    <location>
        <begin position="367"/>
        <end position="387"/>
    </location>
</feature>
<dbReference type="RefSeq" id="WP_237483451.1">
    <property type="nucleotide sequence ID" value="NZ_CAKLCM010000001.1"/>
</dbReference>
<dbReference type="SUPFAM" id="SSF52540">
    <property type="entry name" value="P-loop containing nucleoside triphosphate hydrolases"/>
    <property type="match status" value="1"/>
</dbReference>
<feature type="domain" description="SPOR" evidence="3">
    <location>
        <begin position="415"/>
        <end position="493"/>
    </location>
</feature>
<feature type="compositionally biased region" description="Low complexity" evidence="1">
    <location>
        <begin position="265"/>
        <end position="280"/>
    </location>
</feature>
<keyword evidence="5" id="KW-1185">Reference proteome</keyword>
<comment type="caution">
    <text evidence="4">The sequence shown here is derived from an EMBL/GenBank/DDBJ whole genome shotgun (WGS) entry which is preliminary data.</text>
</comment>
<dbReference type="PANTHER" id="PTHR35894:SF7">
    <property type="entry name" value="GENERAL SECRETION PATHWAY PROTEIN A-RELATED"/>
    <property type="match status" value="1"/>
</dbReference>
<dbReference type="InterPro" id="IPR036680">
    <property type="entry name" value="SPOR-like_sf"/>
</dbReference>
<evidence type="ECO:0000256" key="2">
    <source>
        <dbReference type="SAM" id="Phobius"/>
    </source>
</evidence>
<keyword evidence="4" id="KW-0131">Cell cycle</keyword>
<accession>A0ABN8DFH8</accession>
<dbReference type="InterPro" id="IPR049945">
    <property type="entry name" value="AAA_22"/>
</dbReference>
<evidence type="ECO:0000313" key="4">
    <source>
        <dbReference type="EMBL" id="CAH0524552.1"/>
    </source>
</evidence>
<evidence type="ECO:0000256" key="1">
    <source>
        <dbReference type="SAM" id="MobiDB-lite"/>
    </source>
</evidence>
<sequence length="506" mass="55925">MSLSYEMRVLELDSQTNLLNRMQLLTQFASNMVVVKGEQGAGKTWLAHRFLEAWSQEKNQSLVTGRSQQDDAALRGNILQQLFPHQMYNTSDRLLESIDRILDREPCNIVIVVDNAQHVSMNLISELWELVIAAQDNAKQSFSIVLFTTQDTTYTHTKALAKGAEVNPVSLEVSPLSSDESERFFRIMVLRYLDENVVKKVETAFTNTPPIPGRIMALGEQKMERKVIIRSLVGSPVRIAVTVVVIALLLMLGYGWLLKGDDPQSVTPSVVDSTSTQQSDGSLEANNVEGSASTVIESSSSNSDADNDNLIEDDASALPPVVTSETASVGVSESGERVVITSDVVDALLDNRPEVAEVKAPEIKQAVAPETQGQSTESQSIGVQTPPEQNVVNSDAIVALQNPISFSFAREELNQLSANSYTLQLAAMTEMRDVQDFLDKHNFDKPVRIYPTLRGEEKWYIVTYDNYPSIQTARDAAEQLSAELQSLGPWAKSLRQVHREIARGQE</sequence>
<name>A0ABN8DFH8_9VIBR</name>
<keyword evidence="2" id="KW-0812">Transmembrane</keyword>
<feature type="compositionally biased region" description="Polar residues" evidence="1">
    <location>
        <begin position="284"/>
        <end position="297"/>
    </location>
</feature>
<dbReference type="PANTHER" id="PTHR35894">
    <property type="entry name" value="GENERAL SECRETION PATHWAY PROTEIN A-RELATED"/>
    <property type="match status" value="1"/>
</dbReference>
<reference evidence="4" key="1">
    <citation type="submission" date="2021-12" db="EMBL/GenBank/DDBJ databases">
        <authorList>
            <person name="Rodrigo-Torres L."/>
            <person name="Arahal R. D."/>
            <person name="Lucena T."/>
        </authorList>
    </citation>
    <scope>NUCLEOTIDE SEQUENCE</scope>
    <source>
        <strain evidence="4">CECT 8226</strain>
    </source>
</reference>
<dbReference type="InterPro" id="IPR027417">
    <property type="entry name" value="P-loop_NTPase"/>
</dbReference>
<dbReference type="Gene3D" id="3.30.70.1070">
    <property type="entry name" value="Sporulation related repeat"/>
    <property type="match status" value="1"/>
</dbReference>
<evidence type="ECO:0000259" key="3">
    <source>
        <dbReference type="PROSITE" id="PS51724"/>
    </source>
</evidence>
<dbReference type="Pfam" id="PF05036">
    <property type="entry name" value="SPOR"/>
    <property type="match status" value="1"/>
</dbReference>
<keyword evidence="4" id="KW-0132">Cell division</keyword>
<keyword evidence="2" id="KW-0472">Membrane</keyword>
<dbReference type="Pfam" id="PF13401">
    <property type="entry name" value="AAA_22"/>
    <property type="match status" value="1"/>
</dbReference>
<feature type="compositionally biased region" description="Acidic residues" evidence="1">
    <location>
        <begin position="305"/>
        <end position="315"/>
    </location>
</feature>
<dbReference type="EMBL" id="CAKLCM010000001">
    <property type="protein sequence ID" value="CAH0524552.1"/>
    <property type="molecule type" value="Genomic_DNA"/>
</dbReference>
<protein>
    <submittedName>
        <fullName evidence="4">Cell division protein DamX</fullName>
    </submittedName>
</protein>
<gene>
    <name evidence="4" type="primary">damX_1</name>
    <name evidence="4" type="ORF">VHP8226_00390</name>
</gene>
<dbReference type="InterPro" id="IPR007730">
    <property type="entry name" value="SPOR-like_dom"/>
</dbReference>
<dbReference type="Proteomes" id="UP000838160">
    <property type="component" value="Unassembled WGS sequence"/>
</dbReference>
<proteinExistence type="predicted"/>
<organism evidence="4 5">
    <name type="scientific">Vibrio hippocampi</name>
    <dbReference type="NCBI Taxonomy" id="654686"/>
    <lineage>
        <taxon>Bacteria</taxon>
        <taxon>Pseudomonadati</taxon>
        <taxon>Pseudomonadota</taxon>
        <taxon>Gammaproteobacteria</taxon>
        <taxon>Vibrionales</taxon>
        <taxon>Vibrionaceae</taxon>
        <taxon>Vibrio</taxon>
    </lineage>
</organism>
<feature type="compositionally biased region" description="Polar residues" evidence="1">
    <location>
        <begin position="371"/>
        <end position="387"/>
    </location>
</feature>
<dbReference type="PROSITE" id="PS51724">
    <property type="entry name" value="SPOR"/>
    <property type="match status" value="1"/>
</dbReference>
<keyword evidence="2" id="KW-1133">Transmembrane helix</keyword>
<dbReference type="GO" id="GO:0051301">
    <property type="term" value="P:cell division"/>
    <property type="evidence" value="ECO:0007669"/>
    <property type="project" value="UniProtKB-KW"/>
</dbReference>
<feature type="region of interest" description="Disordered" evidence="1">
    <location>
        <begin position="265"/>
        <end position="319"/>
    </location>
</feature>
<dbReference type="InterPro" id="IPR052026">
    <property type="entry name" value="ExeA_AAA_ATPase_DNA-bind"/>
</dbReference>
<feature type="transmembrane region" description="Helical" evidence="2">
    <location>
        <begin position="232"/>
        <end position="257"/>
    </location>
</feature>
<dbReference type="Gene3D" id="3.40.50.300">
    <property type="entry name" value="P-loop containing nucleotide triphosphate hydrolases"/>
    <property type="match status" value="1"/>
</dbReference>
<evidence type="ECO:0000313" key="5">
    <source>
        <dbReference type="Proteomes" id="UP000838160"/>
    </source>
</evidence>